<reference evidence="2" key="1">
    <citation type="submission" date="2020-07" db="EMBL/GenBank/DDBJ databases">
        <title>Huge and variable diversity of episymbiotic CPR bacteria and DPANN archaea in groundwater ecosystems.</title>
        <authorList>
            <person name="He C.Y."/>
            <person name="Keren R."/>
            <person name="Whittaker M."/>
            <person name="Farag I.F."/>
            <person name="Doudna J."/>
            <person name="Cate J.H.D."/>
            <person name="Banfield J.F."/>
        </authorList>
    </citation>
    <scope>NUCLEOTIDE SEQUENCE</scope>
    <source>
        <strain evidence="2">NC_groundwater_672_Ag_B-0.1um_62_36</strain>
    </source>
</reference>
<evidence type="ECO:0000259" key="1">
    <source>
        <dbReference type="Pfam" id="PF02627"/>
    </source>
</evidence>
<dbReference type="Pfam" id="PF02627">
    <property type="entry name" value="CMD"/>
    <property type="match status" value="1"/>
</dbReference>
<proteinExistence type="predicted"/>
<dbReference type="InterPro" id="IPR003779">
    <property type="entry name" value="CMD-like"/>
</dbReference>
<dbReference type="SUPFAM" id="SSF69118">
    <property type="entry name" value="AhpD-like"/>
    <property type="match status" value="1"/>
</dbReference>
<protein>
    <submittedName>
        <fullName evidence="2">Carboxymuconolactone decarboxylase family protein</fullName>
    </submittedName>
</protein>
<evidence type="ECO:0000313" key="2">
    <source>
        <dbReference type="EMBL" id="MBI2877224.1"/>
    </source>
</evidence>
<dbReference type="Gene3D" id="1.20.1290.10">
    <property type="entry name" value="AhpD-like"/>
    <property type="match status" value="1"/>
</dbReference>
<comment type="caution">
    <text evidence="2">The sequence shown here is derived from an EMBL/GenBank/DDBJ whole genome shotgun (WGS) entry which is preliminary data.</text>
</comment>
<dbReference type="GO" id="GO:0051920">
    <property type="term" value="F:peroxiredoxin activity"/>
    <property type="evidence" value="ECO:0007669"/>
    <property type="project" value="InterPro"/>
</dbReference>
<sequence length="48" mass="5271">MELLKRNAPELLNAFLGLAKESMKEGALGVKQKELLAAALSLNNHCEY</sequence>
<dbReference type="InterPro" id="IPR029032">
    <property type="entry name" value="AhpD-like"/>
</dbReference>
<organism evidence="2 3">
    <name type="scientific">Tectimicrobiota bacterium</name>
    <dbReference type="NCBI Taxonomy" id="2528274"/>
    <lineage>
        <taxon>Bacteria</taxon>
        <taxon>Pseudomonadati</taxon>
        <taxon>Nitrospinota/Tectimicrobiota group</taxon>
        <taxon>Candidatus Tectimicrobiota</taxon>
    </lineage>
</organism>
<feature type="domain" description="Carboxymuconolactone decarboxylase-like" evidence="1">
    <location>
        <begin position="9"/>
        <end position="48"/>
    </location>
</feature>
<evidence type="ECO:0000313" key="3">
    <source>
        <dbReference type="Proteomes" id="UP000769766"/>
    </source>
</evidence>
<dbReference type="EMBL" id="JACPRF010000306">
    <property type="protein sequence ID" value="MBI2877224.1"/>
    <property type="molecule type" value="Genomic_DNA"/>
</dbReference>
<accession>A0A932CPY1</accession>
<gene>
    <name evidence="2" type="ORF">HYY20_10110</name>
</gene>
<dbReference type="AlphaFoldDB" id="A0A932CPY1"/>
<name>A0A932CPY1_UNCTE</name>
<dbReference type="Proteomes" id="UP000769766">
    <property type="component" value="Unassembled WGS sequence"/>
</dbReference>